<reference evidence="1 2" key="1">
    <citation type="submission" date="2019-05" db="EMBL/GenBank/DDBJ databases">
        <authorList>
            <person name="Pankratov T."/>
            <person name="Grouzdev D."/>
        </authorList>
    </citation>
    <scope>NUCLEOTIDE SEQUENCE [LARGE SCALE GENOMIC DNA]</scope>
    <source>
        <strain evidence="1 2">KEBCLARHB70R</strain>
    </source>
</reference>
<comment type="caution">
    <text evidence="1">The sequence shown here is derived from an EMBL/GenBank/DDBJ whole genome shotgun (WGS) entry which is preliminary data.</text>
</comment>
<dbReference type="EMBL" id="VCDI01000002">
    <property type="protein sequence ID" value="TLU73457.1"/>
    <property type="molecule type" value="Genomic_DNA"/>
</dbReference>
<dbReference type="Pfam" id="PF09898">
    <property type="entry name" value="DUF2125"/>
    <property type="match status" value="1"/>
</dbReference>
<evidence type="ECO:0000313" key="1">
    <source>
        <dbReference type="EMBL" id="TLU73457.1"/>
    </source>
</evidence>
<dbReference type="Proteomes" id="UP000305654">
    <property type="component" value="Unassembled WGS sequence"/>
</dbReference>
<evidence type="ECO:0000313" key="2">
    <source>
        <dbReference type="Proteomes" id="UP000305654"/>
    </source>
</evidence>
<accession>A0A5R9JA92</accession>
<proteinExistence type="predicted"/>
<keyword evidence="2" id="KW-1185">Reference proteome</keyword>
<organism evidence="1 2">
    <name type="scientific">Lichenicoccus roseus</name>
    <dbReference type="NCBI Taxonomy" id="2683649"/>
    <lineage>
        <taxon>Bacteria</taxon>
        <taxon>Pseudomonadati</taxon>
        <taxon>Pseudomonadota</taxon>
        <taxon>Alphaproteobacteria</taxon>
        <taxon>Acetobacterales</taxon>
        <taxon>Acetobacteraceae</taxon>
        <taxon>Lichenicoccus</taxon>
    </lineage>
</organism>
<protein>
    <submittedName>
        <fullName evidence="1">DUF2125 domain-containing protein</fullName>
    </submittedName>
</protein>
<dbReference type="OrthoDB" id="8478166at2"/>
<name>A0A5R9JA92_9PROT</name>
<sequence>MMRRNQPLRIVLAVAIALIAVDTLGWIGGQFLLDRQISRLDAEAAANGWKLDRGTPSRGGWPLAVTRTFTKPVLRPGSGQPGPVWTGDAVTVGISVLRPTVLGIRLIGGQVIAPAGTDLRHALRFRGTDLEVVLPMRGHAGTPHTGELEFKASRLRVASPAGILPSPGVLADVSDLDGRMRWTDAAHAITLTARGIVLSTPLAVPGLSIPAGSLEMSLTGGSAVGGGGQGSRLMLANAGLRWPDARADLAGTATLDGKLLADGGFSLHVVAPDRLLDHLTQAGLLSAAQAVPVRAVIGLLQDARGAAQRDILDLPLTLHGGLLSLGRLPLMQIPAAGGLPHPMP</sequence>
<gene>
    <name evidence="1" type="ORF">FE263_08705</name>
</gene>
<dbReference type="InterPro" id="IPR018666">
    <property type="entry name" value="DUF2125"/>
</dbReference>
<dbReference type="AlphaFoldDB" id="A0A5R9JA92"/>